<organism evidence="2 3">
    <name type="scientific">Vibrio ezurae NBRC 102218</name>
    <dbReference type="NCBI Taxonomy" id="1219080"/>
    <lineage>
        <taxon>Bacteria</taxon>
        <taxon>Pseudomonadati</taxon>
        <taxon>Pseudomonadota</taxon>
        <taxon>Gammaproteobacteria</taxon>
        <taxon>Vibrionales</taxon>
        <taxon>Vibrionaceae</taxon>
        <taxon>Vibrio</taxon>
    </lineage>
</organism>
<sequence>MKMSNRIKHWVFGAVLSVSSIALQAQTLDFPHINTTGYGEVLAEPDMAEFSVQVVMVQESAEQAKQQADKAVDDFLQQLQAFGLPREDIKSGNIQLLPQMHYPKNAKPEQKGYRAVRKVKVTIDNLEMLPKLMDIALKSGVNRIDRVQLGVKDPSKYQAIARSEAIKDAKLKAKSVAEGFDKTLDEVWQVNYQSAQARPMLSRSMAMDSSERANSYQDTTIVIKDRVEVIYKLK</sequence>
<dbReference type="Gene3D" id="3.30.70.2970">
    <property type="entry name" value="Protein of unknown function (DUF541), domain 2"/>
    <property type="match status" value="1"/>
</dbReference>
<evidence type="ECO:0000313" key="2">
    <source>
        <dbReference type="EMBL" id="GAD78582.1"/>
    </source>
</evidence>
<dbReference type="NCBIfam" id="NF008299">
    <property type="entry name" value="PRK11087.1"/>
    <property type="match status" value="1"/>
</dbReference>
<keyword evidence="3" id="KW-1185">Reference proteome</keyword>
<feature type="chain" id="PRO_5004638298" description="Oxidative stress defense protein" evidence="1">
    <location>
        <begin position="25"/>
        <end position="234"/>
    </location>
</feature>
<dbReference type="Gene3D" id="3.30.110.170">
    <property type="entry name" value="Protein of unknown function (DUF541), domain 1"/>
    <property type="match status" value="1"/>
</dbReference>
<dbReference type="InterPro" id="IPR007497">
    <property type="entry name" value="SIMPL/DUF541"/>
</dbReference>
<dbReference type="Proteomes" id="UP000016562">
    <property type="component" value="Unassembled WGS sequence"/>
</dbReference>
<dbReference type="OrthoDB" id="5985609at2"/>
<evidence type="ECO:0000313" key="3">
    <source>
        <dbReference type="Proteomes" id="UP000016562"/>
    </source>
</evidence>
<protein>
    <recommendedName>
        <fullName evidence="4">Oxidative stress defense protein</fullName>
    </recommendedName>
</protein>
<feature type="signal peptide" evidence="1">
    <location>
        <begin position="1"/>
        <end position="24"/>
    </location>
</feature>
<dbReference type="eggNOG" id="COG2968">
    <property type="taxonomic scope" value="Bacteria"/>
</dbReference>
<dbReference type="InterPro" id="IPR052022">
    <property type="entry name" value="26kDa_periplasmic_antigen"/>
</dbReference>
<evidence type="ECO:0008006" key="4">
    <source>
        <dbReference type="Google" id="ProtNLM"/>
    </source>
</evidence>
<dbReference type="PANTHER" id="PTHR34387">
    <property type="entry name" value="SLR1258 PROTEIN"/>
    <property type="match status" value="1"/>
</dbReference>
<proteinExistence type="predicted"/>
<comment type="caution">
    <text evidence="2">The sequence shown here is derived from an EMBL/GenBank/DDBJ whole genome shotgun (WGS) entry which is preliminary data.</text>
</comment>
<evidence type="ECO:0000256" key="1">
    <source>
        <dbReference type="SAM" id="SignalP"/>
    </source>
</evidence>
<dbReference type="PANTHER" id="PTHR34387:SF1">
    <property type="entry name" value="PERIPLASMIC IMMUNOGENIC PROTEIN"/>
    <property type="match status" value="1"/>
</dbReference>
<reference evidence="2 3" key="1">
    <citation type="submission" date="2013-09" db="EMBL/GenBank/DDBJ databases">
        <title>Whole genome shotgun sequence of Vibrio ezurae NBRC 102218.</title>
        <authorList>
            <person name="Yoshida I."/>
            <person name="Hosoyama A."/>
            <person name="Numata M."/>
            <person name="Hashimoto M."/>
            <person name="Hosoyama Y."/>
            <person name="Tsuchikane K."/>
            <person name="Noguchi M."/>
            <person name="Hirakata S."/>
            <person name="Ichikawa N."/>
            <person name="Ohji S."/>
            <person name="Yamazoe A."/>
            <person name="Fujita N."/>
        </authorList>
    </citation>
    <scope>NUCLEOTIDE SEQUENCE [LARGE SCALE GENOMIC DNA]</scope>
    <source>
        <strain evidence="2 3">NBRC 102218</strain>
    </source>
</reference>
<gene>
    <name evidence="2" type="ORF">VEZ01S_04_00290</name>
</gene>
<keyword evidence="1" id="KW-0732">Signal</keyword>
<dbReference type="EMBL" id="BATM01000004">
    <property type="protein sequence ID" value="GAD78582.1"/>
    <property type="molecule type" value="Genomic_DNA"/>
</dbReference>
<name>U3AZE2_9VIBR</name>
<dbReference type="AlphaFoldDB" id="U3AZE2"/>
<dbReference type="GO" id="GO:0006974">
    <property type="term" value="P:DNA damage response"/>
    <property type="evidence" value="ECO:0007669"/>
    <property type="project" value="TreeGrafter"/>
</dbReference>
<accession>U3AZE2</accession>
<dbReference type="Pfam" id="PF04402">
    <property type="entry name" value="SIMPL"/>
    <property type="match status" value="1"/>
</dbReference>